<protein>
    <submittedName>
        <fullName evidence="1">24339_t:CDS:1</fullName>
    </submittedName>
</protein>
<dbReference type="InterPro" id="IPR004242">
    <property type="entry name" value="Transposase_21"/>
</dbReference>
<comment type="caution">
    <text evidence="1">The sequence shown here is derived from an EMBL/GenBank/DDBJ whole genome shotgun (WGS) entry which is preliminary data.</text>
</comment>
<dbReference type="EMBL" id="CAJVQA010041938">
    <property type="protein sequence ID" value="CAG8814383.1"/>
    <property type="molecule type" value="Genomic_DNA"/>
</dbReference>
<dbReference type="AlphaFoldDB" id="A0A9N9K7F3"/>
<name>A0A9N9K7F3_9GLOM</name>
<gene>
    <name evidence="1" type="ORF">CPELLU_LOCUS19017</name>
</gene>
<dbReference type="Pfam" id="PF02992">
    <property type="entry name" value="Transposase_21"/>
    <property type="match status" value="1"/>
</dbReference>
<accession>A0A9N9K7F3</accession>
<proteinExistence type="predicted"/>
<sequence>EQDVALVASVDGYQIFRQKTNNCWIVLVINANLAFENHVKKENLLINIIIPRPKEPKDINTYLFSMIKELHKRDINCYDAFKEEYFILHAVIVNWSGDTPELTKLMGITEHNSYKGCQYCNLRGVRTNHIYYPTTPPPNFNSERYYIMHLFYENIAKYMFEHWTGTFFSDELQNREPYVLAKSTWLDIGKQMHAWRKNLLPNLRRPLRNIILHYYGYKAKE</sequence>
<dbReference type="OrthoDB" id="2440004at2759"/>
<feature type="non-terminal residue" evidence="1">
    <location>
        <position position="221"/>
    </location>
</feature>
<keyword evidence="2" id="KW-1185">Reference proteome</keyword>
<evidence type="ECO:0000313" key="2">
    <source>
        <dbReference type="Proteomes" id="UP000789759"/>
    </source>
</evidence>
<organism evidence="1 2">
    <name type="scientific">Cetraspora pellucida</name>
    <dbReference type="NCBI Taxonomy" id="1433469"/>
    <lineage>
        <taxon>Eukaryota</taxon>
        <taxon>Fungi</taxon>
        <taxon>Fungi incertae sedis</taxon>
        <taxon>Mucoromycota</taxon>
        <taxon>Glomeromycotina</taxon>
        <taxon>Glomeromycetes</taxon>
        <taxon>Diversisporales</taxon>
        <taxon>Gigasporaceae</taxon>
        <taxon>Cetraspora</taxon>
    </lineage>
</organism>
<dbReference type="Proteomes" id="UP000789759">
    <property type="component" value="Unassembled WGS sequence"/>
</dbReference>
<evidence type="ECO:0000313" key="1">
    <source>
        <dbReference type="EMBL" id="CAG8814383.1"/>
    </source>
</evidence>
<reference evidence="1" key="1">
    <citation type="submission" date="2021-06" db="EMBL/GenBank/DDBJ databases">
        <authorList>
            <person name="Kallberg Y."/>
            <person name="Tangrot J."/>
            <person name="Rosling A."/>
        </authorList>
    </citation>
    <scope>NUCLEOTIDE SEQUENCE</scope>
    <source>
        <strain evidence="1">FL966</strain>
    </source>
</reference>